<dbReference type="PANTHER" id="PTHR33927:SF1">
    <property type="entry name" value="TRANSMEMBRANE PROTEIN"/>
    <property type="match status" value="1"/>
</dbReference>
<protein>
    <submittedName>
        <fullName evidence="2">Uncharacterized protein</fullName>
    </submittedName>
</protein>
<gene>
    <name evidence="2" type="ORF">BU14_0229s0027</name>
</gene>
<feature type="compositionally biased region" description="Pro residues" evidence="1">
    <location>
        <begin position="326"/>
        <end position="336"/>
    </location>
</feature>
<name>A0A1X6P423_PORUM</name>
<keyword evidence="3" id="KW-1185">Reference proteome</keyword>
<dbReference type="Proteomes" id="UP000218209">
    <property type="component" value="Unassembled WGS sequence"/>
</dbReference>
<dbReference type="AlphaFoldDB" id="A0A1X6P423"/>
<reference evidence="2 3" key="1">
    <citation type="submission" date="2017-03" db="EMBL/GenBank/DDBJ databases">
        <title>WGS assembly of Porphyra umbilicalis.</title>
        <authorList>
            <person name="Brawley S.H."/>
            <person name="Blouin N.A."/>
            <person name="Ficko-Blean E."/>
            <person name="Wheeler G.L."/>
            <person name="Lohr M."/>
            <person name="Goodson H.V."/>
            <person name="Jenkins J.W."/>
            <person name="Blaby-Haas C.E."/>
            <person name="Helliwell K.E."/>
            <person name="Chan C."/>
            <person name="Marriage T."/>
            <person name="Bhattacharya D."/>
            <person name="Klein A.S."/>
            <person name="Badis Y."/>
            <person name="Brodie J."/>
            <person name="Cao Y."/>
            <person name="Collen J."/>
            <person name="Dittami S.M."/>
            <person name="Gachon C.M."/>
            <person name="Green B.R."/>
            <person name="Karpowicz S."/>
            <person name="Kim J.W."/>
            <person name="Kudahl U."/>
            <person name="Lin S."/>
            <person name="Michel G."/>
            <person name="Mittag M."/>
            <person name="Olson B.J."/>
            <person name="Pangilinan J."/>
            <person name="Peng Y."/>
            <person name="Qiu H."/>
            <person name="Shu S."/>
            <person name="Singer J.T."/>
            <person name="Smith A.G."/>
            <person name="Sprecher B.N."/>
            <person name="Wagner V."/>
            <person name="Wang W."/>
            <person name="Wang Z.-Y."/>
            <person name="Yan J."/>
            <person name="Yarish C."/>
            <person name="Zoeuner-Riek S."/>
            <person name="Zhuang Y."/>
            <person name="Zou Y."/>
            <person name="Lindquist E.A."/>
            <person name="Grimwood J."/>
            <person name="Barry K."/>
            <person name="Rokhsar D.S."/>
            <person name="Schmutz J."/>
            <person name="Stiller J.W."/>
            <person name="Grossman A.R."/>
            <person name="Prochnik S.E."/>
        </authorList>
    </citation>
    <scope>NUCLEOTIDE SEQUENCE [LARGE SCALE GENOMIC DNA]</scope>
    <source>
        <strain evidence="2">4086291</strain>
    </source>
</reference>
<dbReference type="EMBL" id="KV918897">
    <property type="protein sequence ID" value="OSX75639.1"/>
    <property type="molecule type" value="Genomic_DNA"/>
</dbReference>
<dbReference type="InterPro" id="IPR052979">
    <property type="entry name" value="Adenylate-forming_domain"/>
</dbReference>
<proteinExistence type="predicted"/>
<dbReference type="SUPFAM" id="SSF52343">
    <property type="entry name" value="Ferredoxin reductase-like, C-terminal NADP-linked domain"/>
    <property type="match status" value="1"/>
</dbReference>
<feature type="region of interest" description="Disordered" evidence="1">
    <location>
        <begin position="114"/>
        <end position="210"/>
    </location>
</feature>
<dbReference type="InterPro" id="IPR039261">
    <property type="entry name" value="FNR_nucleotide-bd"/>
</dbReference>
<sequence>MPQQTRPRSRHLWPRQRAAAATRPPRQNSDTAATATAGGPPHPEVTVRRRGSGVRAAARQRRRGCLTVPHPLQGQWCLLQGSGRGARTPPLPDPASLRRSAVAAAATFPSAAPVTVLPPYTPALHRRPSPAGNGGEVDRRPSPAGGGFDPPMHTVRAPSGWLTTSGGSGGGGSGGGFPPPHHGLGRGETGTLPTVTEPPAAAAAGGGAPEQPTLAAAADAAAVSGSDGLAAMVRGFSTVARLAGLTGAGTAGSDALLAGSRWALDGELEADLAAAVGGVGDEEAAAGATRRAVSAVDYPPSPLVSRLVSGRRRGAGGWGDGAVTPSPLPAAPPLLPPLDASDDESPRKPPADGGCVVGGGGGVTCATPPRLIDPSFEEALFPDWGPGRLGAAAILAAHAFYQQLFSWVLAANGAVLAASLWGSLPIAPDALPLVALGNLVVSVGARNEVLLNLFYYLLTRTPHSMPRSIRVALCRFAFHIGGLHSGAATAGSGWLLYYAAQVARGVAAADGPSAAVAAQQALSWVLVACTATICATSVPALRAKYHDAWEMTHRLVPSPSTVVLQFPDGAPAAGTFGRVAHHPLGCWHAFATVSASRTARTHAMVVSGVGDWTKALVASPPRGLWVRRIRTPGFMYNVRLFARSVVLATGAGIAPVLPHLLQTPASVRVVWVCRNTEAAFGPEIPAIVAATPGAVVHDTATGGRVDMTELVLRVAHGCGAEAVFVVSSEGITRSVVGGCLVQGVPAFGAIWDS</sequence>
<dbReference type="OrthoDB" id="3142841at2759"/>
<feature type="compositionally biased region" description="Gly residues" evidence="1">
    <location>
        <begin position="166"/>
        <end position="176"/>
    </location>
</feature>
<feature type="compositionally biased region" description="Low complexity" evidence="1">
    <location>
        <begin position="15"/>
        <end position="37"/>
    </location>
</feature>
<accession>A0A1X6P423</accession>
<feature type="region of interest" description="Disordered" evidence="1">
    <location>
        <begin position="1"/>
        <end position="55"/>
    </location>
</feature>
<evidence type="ECO:0000256" key="1">
    <source>
        <dbReference type="SAM" id="MobiDB-lite"/>
    </source>
</evidence>
<evidence type="ECO:0000313" key="2">
    <source>
        <dbReference type="EMBL" id="OSX75639.1"/>
    </source>
</evidence>
<feature type="region of interest" description="Disordered" evidence="1">
    <location>
        <begin position="315"/>
        <end position="359"/>
    </location>
</feature>
<dbReference type="PANTHER" id="PTHR33927">
    <property type="entry name" value="TRANSMEMBRANE PROTEIN"/>
    <property type="match status" value="1"/>
</dbReference>
<evidence type="ECO:0000313" key="3">
    <source>
        <dbReference type="Proteomes" id="UP000218209"/>
    </source>
</evidence>
<organism evidence="2 3">
    <name type="scientific">Porphyra umbilicalis</name>
    <name type="common">Purple laver</name>
    <name type="synonym">Red alga</name>
    <dbReference type="NCBI Taxonomy" id="2786"/>
    <lineage>
        <taxon>Eukaryota</taxon>
        <taxon>Rhodophyta</taxon>
        <taxon>Bangiophyceae</taxon>
        <taxon>Bangiales</taxon>
        <taxon>Bangiaceae</taxon>
        <taxon>Porphyra</taxon>
    </lineage>
</organism>